<evidence type="ECO:0000313" key="3">
    <source>
        <dbReference type="Proteomes" id="UP001165685"/>
    </source>
</evidence>
<feature type="transmembrane region" description="Helical" evidence="1">
    <location>
        <begin position="34"/>
        <end position="54"/>
    </location>
</feature>
<gene>
    <name evidence="2" type="ORF">O4U47_00365</name>
</gene>
<sequence length="190" mass="19186">MARAETFRTVRAGVFASVSVGVSAAGHAAMSDHVLPPVGPVAGFLLLFTLAWAAAEKERGLAGICALMLWGQLALHLLFSFAQAGAGSHHAGAAGAAEAGAAVADGGTGMLAAHMVAALISGWWLRQGEAALFGLLRLLGLLILPVLLVGGSGAAAPPPPSTRRPDRGDGGRIARGLRHTVVLRGPPLRC</sequence>
<dbReference type="EMBL" id="JAQFWP010000001">
    <property type="protein sequence ID" value="MDA2802949.1"/>
    <property type="molecule type" value="Genomic_DNA"/>
</dbReference>
<keyword evidence="1" id="KW-1133">Transmembrane helix</keyword>
<evidence type="ECO:0008006" key="4">
    <source>
        <dbReference type="Google" id="ProtNLM"/>
    </source>
</evidence>
<reference evidence="2" key="1">
    <citation type="submission" date="2023-01" db="EMBL/GenBank/DDBJ databases">
        <title>Draft genome sequence of Nocardiopsis sp. LSu2-4 isolated from halophytes.</title>
        <authorList>
            <person name="Duangmal K."/>
            <person name="Chantavorakit T."/>
        </authorList>
    </citation>
    <scope>NUCLEOTIDE SEQUENCE</scope>
    <source>
        <strain evidence="2">LSu2-4</strain>
    </source>
</reference>
<feature type="transmembrane region" description="Helical" evidence="1">
    <location>
        <begin position="61"/>
        <end position="82"/>
    </location>
</feature>
<evidence type="ECO:0000313" key="2">
    <source>
        <dbReference type="EMBL" id="MDA2802949.1"/>
    </source>
</evidence>
<dbReference type="Proteomes" id="UP001165685">
    <property type="component" value="Unassembled WGS sequence"/>
</dbReference>
<comment type="caution">
    <text evidence="2">The sequence shown here is derived from an EMBL/GenBank/DDBJ whole genome shotgun (WGS) entry which is preliminary data.</text>
</comment>
<name>A0ABT4TE53_9ACTN</name>
<keyword evidence="3" id="KW-1185">Reference proteome</keyword>
<feature type="transmembrane region" description="Helical" evidence="1">
    <location>
        <begin position="102"/>
        <end position="125"/>
    </location>
</feature>
<keyword evidence="1" id="KW-0812">Transmembrane</keyword>
<dbReference type="RefSeq" id="WP_270674859.1">
    <property type="nucleotide sequence ID" value="NZ_JAQFWP010000001.1"/>
</dbReference>
<evidence type="ECO:0000256" key="1">
    <source>
        <dbReference type="SAM" id="Phobius"/>
    </source>
</evidence>
<keyword evidence="1" id="KW-0472">Membrane</keyword>
<accession>A0ABT4TE53</accession>
<proteinExistence type="predicted"/>
<organism evidence="2 3">
    <name type="scientific">Nocardiopsis suaedae</name>
    <dbReference type="NCBI Taxonomy" id="3018444"/>
    <lineage>
        <taxon>Bacteria</taxon>
        <taxon>Bacillati</taxon>
        <taxon>Actinomycetota</taxon>
        <taxon>Actinomycetes</taxon>
        <taxon>Streptosporangiales</taxon>
        <taxon>Nocardiopsidaceae</taxon>
        <taxon>Nocardiopsis</taxon>
    </lineage>
</organism>
<protein>
    <recommendedName>
        <fullName evidence="4">MFS transporter</fullName>
    </recommendedName>
</protein>
<feature type="transmembrane region" description="Helical" evidence="1">
    <location>
        <begin position="132"/>
        <end position="156"/>
    </location>
</feature>